<proteinExistence type="predicted"/>
<dbReference type="PANTHER" id="PTHR11439">
    <property type="entry name" value="GAG-POL-RELATED RETROTRANSPOSON"/>
    <property type="match status" value="1"/>
</dbReference>
<dbReference type="CDD" id="cd09272">
    <property type="entry name" value="RNase_HI_RT_Ty1"/>
    <property type="match status" value="1"/>
</dbReference>
<evidence type="ECO:0000313" key="2">
    <source>
        <dbReference type="Proteomes" id="UP001152484"/>
    </source>
</evidence>
<dbReference type="PANTHER" id="PTHR11439:SF462">
    <property type="match status" value="1"/>
</dbReference>
<dbReference type="EMBL" id="CAMAPE010000006">
    <property type="protein sequence ID" value="CAH9070823.1"/>
    <property type="molecule type" value="Genomic_DNA"/>
</dbReference>
<protein>
    <submittedName>
        <fullName evidence="1">Uncharacterized protein</fullName>
    </submittedName>
</protein>
<dbReference type="OrthoDB" id="1731766at2759"/>
<organism evidence="1 2">
    <name type="scientific">Cuscuta europaea</name>
    <name type="common">European dodder</name>
    <dbReference type="NCBI Taxonomy" id="41803"/>
    <lineage>
        <taxon>Eukaryota</taxon>
        <taxon>Viridiplantae</taxon>
        <taxon>Streptophyta</taxon>
        <taxon>Embryophyta</taxon>
        <taxon>Tracheophyta</taxon>
        <taxon>Spermatophyta</taxon>
        <taxon>Magnoliopsida</taxon>
        <taxon>eudicotyledons</taxon>
        <taxon>Gunneridae</taxon>
        <taxon>Pentapetalae</taxon>
        <taxon>asterids</taxon>
        <taxon>lamiids</taxon>
        <taxon>Solanales</taxon>
        <taxon>Convolvulaceae</taxon>
        <taxon>Cuscuteae</taxon>
        <taxon>Cuscuta</taxon>
        <taxon>Cuscuta subgen. Cuscuta</taxon>
    </lineage>
</organism>
<dbReference type="Proteomes" id="UP001152484">
    <property type="component" value="Unassembled WGS sequence"/>
</dbReference>
<dbReference type="SUPFAM" id="SSF56672">
    <property type="entry name" value="DNA/RNA polymerases"/>
    <property type="match status" value="1"/>
</dbReference>
<gene>
    <name evidence="1" type="ORF">CEURO_LOCUS3789</name>
</gene>
<sequence length="195" mass="21998">MQAPRQEHWQAALRVIRYLKGSPGQGIILSASSDLQLTGWCDSDWASCPLTRRSLTGWIIFFGNSPVSWKTKKQHTVSRSSTEAEYRSMAAITSELKWLKSLLMSLGVTHSRPISLRCDSRSALHITHNPVFHERTKHIEVDCHYVRDAIQDGTLTAHHVSTNDQLADIFTKALGQRQFHFLLGKLGIFNPHAPT</sequence>
<name>A0A9P0YNX0_CUSEU</name>
<accession>A0A9P0YNX0</accession>
<dbReference type="InterPro" id="IPR043502">
    <property type="entry name" value="DNA/RNA_pol_sf"/>
</dbReference>
<dbReference type="AlphaFoldDB" id="A0A9P0YNX0"/>
<evidence type="ECO:0000313" key="1">
    <source>
        <dbReference type="EMBL" id="CAH9070823.1"/>
    </source>
</evidence>
<keyword evidence="2" id="KW-1185">Reference proteome</keyword>
<reference evidence="1" key="1">
    <citation type="submission" date="2022-07" db="EMBL/GenBank/DDBJ databases">
        <authorList>
            <person name="Macas J."/>
            <person name="Novak P."/>
            <person name="Neumann P."/>
        </authorList>
    </citation>
    <scope>NUCLEOTIDE SEQUENCE</scope>
</reference>
<comment type="caution">
    <text evidence="1">The sequence shown here is derived from an EMBL/GenBank/DDBJ whole genome shotgun (WGS) entry which is preliminary data.</text>
</comment>